<evidence type="ECO:0000256" key="7">
    <source>
        <dbReference type="ARBA" id="ARBA00022989"/>
    </source>
</evidence>
<dbReference type="PROSITE" id="PS50893">
    <property type="entry name" value="ABC_TRANSPORTER_2"/>
    <property type="match status" value="1"/>
</dbReference>
<evidence type="ECO:0000256" key="3">
    <source>
        <dbReference type="ARBA" id="ARBA00022475"/>
    </source>
</evidence>
<dbReference type="PROSITE" id="PS00211">
    <property type="entry name" value="ABC_TRANSPORTER_1"/>
    <property type="match status" value="1"/>
</dbReference>
<keyword evidence="6 12" id="KW-0067">ATP-binding</keyword>
<dbReference type="FunFam" id="3.40.50.300:FF:000221">
    <property type="entry name" value="Multidrug ABC transporter ATP-binding protein"/>
    <property type="match status" value="1"/>
</dbReference>
<dbReference type="Gene3D" id="1.20.1560.10">
    <property type="entry name" value="ABC transporter type 1, transmembrane domain"/>
    <property type="match status" value="1"/>
</dbReference>
<dbReference type="CDD" id="cd18544">
    <property type="entry name" value="ABC_6TM_TmrA_like"/>
    <property type="match status" value="1"/>
</dbReference>
<dbReference type="InterPro" id="IPR017871">
    <property type="entry name" value="ABC_transporter-like_CS"/>
</dbReference>
<evidence type="ECO:0000256" key="2">
    <source>
        <dbReference type="ARBA" id="ARBA00022448"/>
    </source>
</evidence>
<evidence type="ECO:0000259" key="10">
    <source>
        <dbReference type="PROSITE" id="PS50893"/>
    </source>
</evidence>
<feature type="transmembrane region" description="Helical" evidence="9">
    <location>
        <begin position="252"/>
        <end position="271"/>
    </location>
</feature>
<dbReference type="GO" id="GO:0016887">
    <property type="term" value="F:ATP hydrolysis activity"/>
    <property type="evidence" value="ECO:0007669"/>
    <property type="project" value="InterPro"/>
</dbReference>
<dbReference type="PANTHER" id="PTHR24221">
    <property type="entry name" value="ATP-BINDING CASSETTE SUB-FAMILY B"/>
    <property type="match status" value="1"/>
</dbReference>
<feature type="domain" description="ABC transmembrane type-1" evidence="11">
    <location>
        <begin position="165"/>
        <end position="420"/>
    </location>
</feature>
<name>A0A1M6FS51_9BACT</name>
<dbReference type="GO" id="GO:0140359">
    <property type="term" value="F:ABC-type transporter activity"/>
    <property type="evidence" value="ECO:0007669"/>
    <property type="project" value="InterPro"/>
</dbReference>
<accession>A0A1M6FS51</accession>
<evidence type="ECO:0000256" key="6">
    <source>
        <dbReference type="ARBA" id="ARBA00022840"/>
    </source>
</evidence>
<dbReference type="Pfam" id="PF00664">
    <property type="entry name" value="ABC_membrane"/>
    <property type="match status" value="1"/>
</dbReference>
<dbReference type="STRING" id="1121393.SAMN02745216_00896"/>
<dbReference type="GO" id="GO:0005886">
    <property type="term" value="C:plasma membrane"/>
    <property type="evidence" value="ECO:0007669"/>
    <property type="project" value="UniProtKB-SubCell"/>
</dbReference>
<protein>
    <submittedName>
        <fullName evidence="12">ATP-binding cassette, subfamily B</fullName>
    </submittedName>
</protein>
<dbReference type="PANTHER" id="PTHR24221:SF587">
    <property type="entry name" value="ABC TRANSPORTER RELATED"/>
    <property type="match status" value="1"/>
</dbReference>
<feature type="transmembrane region" description="Helical" evidence="9">
    <location>
        <begin position="174"/>
        <end position="194"/>
    </location>
</feature>
<feature type="transmembrane region" description="Helical" evidence="9">
    <location>
        <begin position="277"/>
        <end position="299"/>
    </location>
</feature>
<keyword evidence="8 9" id="KW-0472">Membrane</keyword>
<dbReference type="InterPro" id="IPR027417">
    <property type="entry name" value="P-loop_NTPase"/>
</dbReference>
<reference evidence="13" key="1">
    <citation type="submission" date="2016-11" db="EMBL/GenBank/DDBJ databases">
        <authorList>
            <person name="Varghese N."/>
            <person name="Submissions S."/>
        </authorList>
    </citation>
    <scope>NUCLEOTIDE SEQUENCE [LARGE SCALE GENOMIC DNA]</scope>
    <source>
        <strain evidence="13">DSM 16219</strain>
    </source>
</reference>
<evidence type="ECO:0000256" key="4">
    <source>
        <dbReference type="ARBA" id="ARBA00022692"/>
    </source>
</evidence>
<organism evidence="12 13">
    <name type="scientific">Desulfatibacillum alkenivorans DSM 16219</name>
    <dbReference type="NCBI Taxonomy" id="1121393"/>
    <lineage>
        <taxon>Bacteria</taxon>
        <taxon>Pseudomonadati</taxon>
        <taxon>Thermodesulfobacteriota</taxon>
        <taxon>Desulfobacteria</taxon>
        <taxon>Desulfobacterales</taxon>
        <taxon>Desulfatibacillaceae</taxon>
        <taxon>Desulfatibacillum</taxon>
    </lineage>
</organism>
<dbReference type="GO" id="GO:0005524">
    <property type="term" value="F:ATP binding"/>
    <property type="evidence" value="ECO:0007669"/>
    <property type="project" value="UniProtKB-KW"/>
</dbReference>
<keyword evidence="5" id="KW-0547">Nucleotide-binding</keyword>
<dbReference type="Pfam" id="PF00005">
    <property type="entry name" value="ABC_tran"/>
    <property type="match status" value="1"/>
</dbReference>
<dbReference type="SMART" id="SM00382">
    <property type="entry name" value="AAA"/>
    <property type="match status" value="1"/>
</dbReference>
<dbReference type="SUPFAM" id="SSF52540">
    <property type="entry name" value="P-loop containing nucleoside triphosphate hydrolases"/>
    <property type="match status" value="1"/>
</dbReference>
<keyword evidence="3" id="KW-1003">Cell membrane</keyword>
<dbReference type="InterPro" id="IPR003439">
    <property type="entry name" value="ABC_transporter-like_ATP-bd"/>
</dbReference>
<evidence type="ECO:0000256" key="9">
    <source>
        <dbReference type="SAM" id="Phobius"/>
    </source>
</evidence>
<dbReference type="SUPFAM" id="SSF90123">
    <property type="entry name" value="ABC transporter transmembrane region"/>
    <property type="match status" value="1"/>
</dbReference>
<keyword evidence="7 9" id="KW-1133">Transmembrane helix</keyword>
<feature type="domain" description="ABC transporter" evidence="10">
    <location>
        <begin position="454"/>
        <end position="687"/>
    </location>
</feature>
<keyword evidence="4 9" id="KW-0812">Transmembrane</keyword>
<dbReference type="PROSITE" id="PS50929">
    <property type="entry name" value="ABC_TM1F"/>
    <property type="match status" value="1"/>
</dbReference>
<evidence type="ECO:0000313" key="13">
    <source>
        <dbReference type="Proteomes" id="UP000183994"/>
    </source>
</evidence>
<dbReference type="InterPro" id="IPR036640">
    <property type="entry name" value="ABC1_TM_sf"/>
</dbReference>
<dbReference type="Gene3D" id="3.40.50.300">
    <property type="entry name" value="P-loop containing nucleotide triphosphate hydrolases"/>
    <property type="match status" value="1"/>
</dbReference>
<evidence type="ECO:0000256" key="8">
    <source>
        <dbReference type="ARBA" id="ARBA00023136"/>
    </source>
</evidence>
<gene>
    <name evidence="12" type="ORF">SAMN02745216_00896</name>
</gene>
<evidence type="ECO:0000313" key="12">
    <source>
        <dbReference type="EMBL" id="SHJ00512.1"/>
    </source>
</evidence>
<dbReference type="EMBL" id="FQZU01000003">
    <property type="protein sequence ID" value="SHJ00512.1"/>
    <property type="molecule type" value="Genomic_DNA"/>
</dbReference>
<evidence type="ECO:0000256" key="5">
    <source>
        <dbReference type="ARBA" id="ARBA00022741"/>
    </source>
</evidence>
<dbReference type="RefSeq" id="WP_170868267.1">
    <property type="nucleotide sequence ID" value="NZ_FQZU01000003.1"/>
</dbReference>
<feature type="transmembrane region" description="Helical" evidence="9">
    <location>
        <begin position="25"/>
        <end position="49"/>
    </location>
</feature>
<dbReference type="InterPro" id="IPR039421">
    <property type="entry name" value="Type_1_exporter"/>
</dbReference>
<keyword evidence="2" id="KW-0813">Transport</keyword>
<proteinExistence type="predicted"/>
<evidence type="ECO:0000256" key="1">
    <source>
        <dbReference type="ARBA" id="ARBA00004651"/>
    </source>
</evidence>
<comment type="subcellular location">
    <subcellularLocation>
        <location evidence="1">Cell membrane</location>
        <topology evidence="1">Multi-pass membrane protein</topology>
    </subcellularLocation>
</comment>
<dbReference type="Proteomes" id="UP000183994">
    <property type="component" value="Unassembled WGS sequence"/>
</dbReference>
<sequence length="690" mass="77287">MEEGKLGKAYDLNLLKRLWPYGRPYLRIIFIALIVSVGITIFTLATPYVSKMAIDRYIIASWYKVQAGDVEQQAIVEKYARLFQPGARDEGRFISHTNTRKLDPMDMNVLETGGVLAETYYKIPPTARTLPILEKLESSSIKAKDGDWFAPTILVNSLPAGEMAALRARDLTGVMNLGLLLLVLAAGAFYLGYLEYNLLEKAGQNIMADMRLALFTHIQSQSLSFFDKHPVGRLVTRATNDIENLNEMFKSVLVTVFKDMFLLLGIIVVMAYMDWRLALVCYALIPVVVICAFLFSALARDAFRQLRATVSAINSFCQERFAAMAAIQLYAVEAHQMARFEKINEQNFLAGMRQVRVFGVFLPVMEFLSHLGLAIIIWYGGSRVLGEQATLGTVVAFISYLRTFFRPLRDIAEKYNIMQAAMASSERIFEFMDEDQTLDLAKNPIAVKDVKGDAAFDGVSFCYESDKPILQDINFSAKPGEMIALVGRTGSGKTTLMHLLFRFYDPATGEVRLENKDLRDWDLKALRSHMALIQQDVFLFAGSIRDNITLGDPEITEEKIAAALEQAEAGFVYNLDKGLDHHIAERGINLSAGECQLLSFARALAYNTEILILDEATSSVDPQTERAIQKAILKIAGKRTTLVVAHRLSTVERADNILVVRQGRIVETGTHSELMAKQGHYYKLRQVLSN</sequence>
<dbReference type="InterPro" id="IPR011527">
    <property type="entry name" value="ABC1_TM_dom"/>
</dbReference>
<feature type="transmembrane region" description="Helical" evidence="9">
    <location>
        <begin position="357"/>
        <end position="379"/>
    </location>
</feature>
<dbReference type="InterPro" id="IPR003593">
    <property type="entry name" value="AAA+_ATPase"/>
</dbReference>
<keyword evidence="13" id="KW-1185">Reference proteome</keyword>
<evidence type="ECO:0000259" key="11">
    <source>
        <dbReference type="PROSITE" id="PS50929"/>
    </source>
</evidence>
<dbReference type="AlphaFoldDB" id="A0A1M6FS51"/>